<dbReference type="GO" id="GO:0004806">
    <property type="term" value="F:triacylglycerol lipase activity"/>
    <property type="evidence" value="ECO:0007669"/>
    <property type="project" value="TreeGrafter"/>
</dbReference>
<name>A0A1U9QU66_STRNV</name>
<dbReference type="Gene3D" id="3.40.50.1820">
    <property type="entry name" value="alpha/beta hydrolase"/>
    <property type="match status" value="1"/>
</dbReference>
<dbReference type="OrthoDB" id="3210164at2"/>
<evidence type="ECO:0000313" key="3">
    <source>
        <dbReference type="Proteomes" id="UP000189677"/>
    </source>
</evidence>
<dbReference type="PANTHER" id="PTHR43433:SF5">
    <property type="entry name" value="AB HYDROLASE-1 DOMAIN-CONTAINING PROTEIN"/>
    <property type="match status" value="1"/>
</dbReference>
<dbReference type="SUPFAM" id="SSF53474">
    <property type="entry name" value="alpha/beta-Hydrolases"/>
    <property type="match status" value="1"/>
</dbReference>
<dbReference type="AlphaFoldDB" id="A0A1U9QU66"/>
<dbReference type="InterPro" id="IPR000073">
    <property type="entry name" value="AB_hydrolase_1"/>
</dbReference>
<dbReference type="Proteomes" id="UP000189677">
    <property type="component" value="Chromosome"/>
</dbReference>
<gene>
    <name evidence="2" type="ORF">BBN63_17665</name>
</gene>
<proteinExistence type="predicted"/>
<feature type="domain" description="AB hydrolase-1" evidence="1">
    <location>
        <begin position="28"/>
        <end position="167"/>
    </location>
</feature>
<evidence type="ECO:0000259" key="1">
    <source>
        <dbReference type="Pfam" id="PF00561"/>
    </source>
</evidence>
<keyword evidence="3" id="KW-1185">Reference proteome</keyword>
<dbReference type="GO" id="GO:0046503">
    <property type="term" value="P:glycerolipid catabolic process"/>
    <property type="evidence" value="ECO:0007669"/>
    <property type="project" value="TreeGrafter"/>
</dbReference>
<accession>A0A1U9QU66</accession>
<keyword evidence="2" id="KW-0378">Hydrolase</keyword>
<evidence type="ECO:0000313" key="2">
    <source>
        <dbReference type="EMBL" id="AQU67796.1"/>
    </source>
</evidence>
<sequence>MTTTTTPETGTLAVPGAVLHYEVRGSGPLLLLLGGGNSDAAVFEGLAAHFAVDHRVLTLDPRGNSRSPLTGPPVDQSIEAHAEDAALLLDRVAVPDEPVQVFGSCSGGLIALQLALGLAVRRPERIAALVVHEPPAFALLPDAVERLAFLDAVHATYRREGVPAAMELFSAVFGGRPAPVLPEAHDNTDFFLAHVMRPFTRFVPDFAALAPLAGRIVVAGGEDSRTHDVHRPAVALAERLGKELVMFPGGHVGYAKWPDEFGLLLRTVLAGSAPARMAEGVVAEGVG</sequence>
<dbReference type="RefSeq" id="WP_078076367.1">
    <property type="nucleotide sequence ID" value="NZ_CP018047.1"/>
</dbReference>
<dbReference type="EMBL" id="CP018047">
    <property type="protein sequence ID" value="AQU67796.1"/>
    <property type="molecule type" value="Genomic_DNA"/>
</dbReference>
<reference evidence="2 3" key="1">
    <citation type="submission" date="2016-11" db="EMBL/GenBank/DDBJ databases">
        <title>Complete genome sequence of Streptomyces niveus SCSIO 3406.</title>
        <authorList>
            <person name="Zhu Q."/>
            <person name="Cheng W."/>
            <person name="Song Y."/>
            <person name="Li Q."/>
            <person name="Ju J."/>
        </authorList>
    </citation>
    <scope>NUCLEOTIDE SEQUENCE [LARGE SCALE GENOMIC DNA]</scope>
    <source>
        <strain evidence="2 3">SCSIO 3406</strain>
    </source>
</reference>
<dbReference type="KEGG" id="snw:BBN63_17665"/>
<dbReference type="InterPro" id="IPR029058">
    <property type="entry name" value="AB_hydrolase_fold"/>
</dbReference>
<dbReference type="InterPro" id="IPR050471">
    <property type="entry name" value="AB_hydrolase"/>
</dbReference>
<organism evidence="2 3">
    <name type="scientific">Streptomyces niveus</name>
    <name type="common">Streptomyces spheroides</name>
    <dbReference type="NCBI Taxonomy" id="193462"/>
    <lineage>
        <taxon>Bacteria</taxon>
        <taxon>Bacillati</taxon>
        <taxon>Actinomycetota</taxon>
        <taxon>Actinomycetes</taxon>
        <taxon>Kitasatosporales</taxon>
        <taxon>Streptomycetaceae</taxon>
        <taxon>Streptomyces</taxon>
    </lineage>
</organism>
<dbReference type="Pfam" id="PF00561">
    <property type="entry name" value="Abhydrolase_1"/>
    <property type="match status" value="1"/>
</dbReference>
<dbReference type="PANTHER" id="PTHR43433">
    <property type="entry name" value="HYDROLASE, ALPHA/BETA FOLD FAMILY PROTEIN"/>
    <property type="match status" value="1"/>
</dbReference>
<protein>
    <submittedName>
        <fullName evidence="2">Alpha/beta hydrolase</fullName>
    </submittedName>
</protein>